<keyword evidence="3" id="KW-1185">Reference proteome</keyword>
<proteinExistence type="predicted"/>
<keyword evidence="1" id="KW-1133">Transmembrane helix</keyword>
<sequence length="160" mass="18860">MTFSKFLTKTSMENWSSDNHKFITFWNEVRGKEDKIKKLMEDEFNKQDVFRKAIKDSLGTEYSDQKANAECWVLILKQKYTIMDAWSFMFNAMIAIFGIAVTAFTILSIYFDKDRPILLLSFFIIFAIFLLVAKFGVDKRSSWYKQLSFYLDSIAKVENL</sequence>
<reference evidence="2 3" key="1">
    <citation type="submission" date="2020-07" db="EMBL/GenBank/DDBJ databases">
        <title>Vibrio marinisediminis sp. nov., isolated from marine sediment.</title>
        <authorList>
            <person name="Ji X."/>
        </authorList>
    </citation>
    <scope>NUCLEOTIDE SEQUENCE [LARGE SCALE GENOMIC DNA]</scope>
    <source>
        <strain evidence="2 3">404</strain>
    </source>
</reference>
<feature type="transmembrane region" description="Helical" evidence="1">
    <location>
        <begin position="117"/>
        <end position="137"/>
    </location>
</feature>
<keyword evidence="1" id="KW-0472">Membrane</keyword>
<dbReference type="Proteomes" id="UP000571701">
    <property type="component" value="Unassembled WGS sequence"/>
</dbReference>
<accession>A0A7W2FMK5</accession>
<feature type="transmembrane region" description="Helical" evidence="1">
    <location>
        <begin position="88"/>
        <end position="111"/>
    </location>
</feature>
<organism evidence="2 3">
    <name type="scientific">Vibrio marinisediminis</name>
    <dbReference type="NCBI Taxonomy" id="2758441"/>
    <lineage>
        <taxon>Bacteria</taxon>
        <taxon>Pseudomonadati</taxon>
        <taxon>Pseudomonadota</taxon>
        <taxon>Gammaproteobacteria</taxon>
        <taxon>Vibrionales</taxon>
        <taxon>Vibrionaceae</taxon>
        <taxon>Vibrio</taxon>
    </lineage>
</organism>
<dbReference type="AlphaFoldDB" id="A0A7W2FMK5"/>
<evidence type="ECO:0000256" key="1">
    <source>
        <dbReference type="SAM" id="Phobius"/>
    </source>
</evidence>
<name>A0A7W2FMK5_9VIBR</name>
<gene>
    <name evidence="2" type="ORF">H2O73_00770</name>
</gene>
<keyword evidence="1" id="KW-0812">Transmembrane</keyword>
<protein>
    <submittedName>
        <fullName evidence="2">Uncharacterized protein</fullName>
    </submittedName>
</protein>
<dbReference type="EMBL" id="JACFYF010000001">
    <property type="protein sequence ID" value="MBA5760858.1"/>
    <property type="molecule type" value="Genomic_DNA"/>
</dbReference>
<evidence type="ECO:0000313" key="2">
    <source>
        <dbReference type="EMBL" id="MBA5760858.1"/>
    </source>
</evidence>
<comment type="caution">
    <text evidence="2">The sequence shown here is derived from an EMBL/GenBank/DDBJ whole genome shotgun (WGS) entry which is preliminary data.</text>
</comment>
<evidence type="ECO:0000313" key="3">
    <source>
        <dbReference type="Proteomes" id="UP000571701"/>
    </source>
</evidence>
<dbReference type="RefSeq" id="WP_182105561.1">
    <property type="nucleotide sequence ID" value="NZ_JACFYF010000001.1"/>
</dbReference>